<name>A0A0D1Z9X7_9EURO</name>
<dbReference type="AlphaFoldDB" id="A0A0D1Z9X7"/>
<feature type="compositionally biased region" description="Gly residues" evidence="1">
    <location>
        <begin position="132"/>
        <end position="151"/>
    </location>
</feature>
<dbReference type="HOGENOM" id="CLU_1283266_0_0_1"/>
<accession>A0A0D1Z9X7</accession>
<feature type="region of interest" description="Disordered" evidence="1">
    <location>
        <begin position="103"/>
        <end position="215"/>
    </location>
</feature>
<dbReference type="EMBL" id="KN846952">
    <property type="protein sequence ID" value="KIV83533.1"/>
    <property type="molecule type" value="Genomic_DNA"/>
</dbReference>
<gene>
    <name evidence="2" type="ORF">PV11_05553</name>
</gene>
<feature type="compositionally biased region" description="Basic and acidic residues" evidence="1">
    <location>
        <begin position="104"/>
        <end position="113"/>
    </location>
</feature>
<evidence type="ECO:0000256" key="1">
    <source>
        <dbReference type="SAM" id="MobiDB-lite"/>
    </source>
</evidence>
<evidence type="ECO:0000313" key="2">
    <source>
        <dbReference type="EMBL" id="KIV83533.1"/>
    </source>
</evidence>
<sequence length="215" mass="24021">MFSEHDTHLEVVRIALRIQDAHDEYEEAHSMQGSDREINSALYAATNKLAKLLHQMNRIQPENPGLARMLEDFGHAEKGTFMGHGDDWDGGECMRRNHRYAHHHPPESDHGYEEYDDGQGDWNADGYDDGTLGNGEYEGGDGAGQDNGGEGYDYSNGYEGEGNGEGYYASETEGHRGIGEAQYDQGYGQGYDQGHGQDQYQPDQGYYSHHDNTYG</sequence>
<evidence type="ECO:0000313" key="3">
    <source>
        <dbReference type="Proteomes" id="UP000053599"/>
    </source>
</evidence>
<dbReference type="Proteomes" id="UP000053599">
    <property type="component" value="Unassembled WGS sequence"/>
</dbReference>
<dbReference type="OrthoDB" id="10387495at2759"/>
<protein>
    <submittedName>
        <fullName evidence="2">Uncharacterized protein</fullName>
    </submittedName>
</protein>
<reference evidence="2 3" key="1">
    <citation type="submission" date="2015-01" db="EMBL/GenBank/DDBJ databases">
        <title>The Genome Sequence of Exophiala sideris CBS121828.</title>
        <authorList>
            <consortium name="The Broad Institute Genomics Platform"/>
            <person name="Cuomo C."/>
            <person name="de Hoog S."/>
            <person name="Gorbushina A."/>
            <person name="Stielow B."/>
            <person name="Teixiera M."/>
            <person name="Abouelleil A."/>
            <person name="Chapman S.B."/>
            <person name="Priest M."/>
            <person name="Young S.K."/>
            <person name="Wortman J."/>
            <person name="Nusbaum C."/>
            <person name="Birren B."/>
        </authorList>
    </citation>
    <scope>NUCLEOTIDE SEQUENCE [LARGE SCALE GENOMIC DNA]</scope>
    <source>
        <strain evidence="2 3">CBS 121828</strain>
    </source>
</reference>
<proteinExistence type="predicted"/>
<organism evidence="2 3">
    <name type="scientific">Exophiala sideris</name>
    <dbReference type="NCBI Taxonomy" id="1016849"/>
    <lineage>
        <taxon>Eukaryota</taxon>
        <taxon>Fungi</taxon>
        <taxon>Dikarya</taxon>
        <taxon>Ascomycota</taxon>
        <taxon>Pezizomycotina</taxon>
        <taxon>Eurotiomycetes</taxon>
        <taxon>Chaetothyriomycetidae</taxon>
        <taxon>Chaetothyriales</taxon>
        <taxon>Herpotrichiellaceae</taxon>
        <taxon>Exophiala</taxon>
    </lineage>
</organism>
<feature type="compositionally biased region" description="Low complexity" evidence="1">
    <location>
        <begin position="194"/>
        <end position="207"/>
    </location>
</feature>